<evidence type="ECO:0000313" key="1">
    <source>
        <dbReference type="EMBL" id="KKN70963.1"/>
    </source>
</evidence>
<proteinExistence type="predicted"/>
<dbReference type="AlphaFoldDB" id="A0A0F9VYY8"/>
<comment type="caution">
    <text evidence="1">The sequence shown here is derived from an EMBL/GenBank/DDBJ whole genome shotgun (WGS) entry which is preliminary data.</text>
</comment>
<accession>A0A0F9VYY8</accession>
<organism evidence="1">
    <name type="scientific">marine sediment metagenome</name>
    <dbReference type="NCBI Taxonomy" id="412755"/>
    <lineage>
        <taxon>unclassified sequences</taxon>
        <taxon>metagenomes</taxon>
        <taxon>ecological metagenomes</taxon>
    </lineage>
</organism>
<gene>
    <name evidence="1" type="ORF">LCGC14_0425650</name>
</gene>
<protein>
    <submittedName>
        <fullName evidence="1">Uncharacterized protein</fullName>
    </submittedName>
</protein>
<sequence length="241" mass="28123">MSEIALRTTERKLQKAKYLAWRPVGSTIVCCSDSLIRRKWLEICCDLVSPKKRDNFRNIPGWQRLCDAWTSQLREAWLGYDRPTKQYKIGRLLMDKLYPQVVWKELIEPIGVLKDLPFAPEADVRVHDTWLWSEEERKRYFIIVNEDASNDEVESWQGVEERDEDTGEVLPDLAGGEVRDSAVNFAVVWKKQVEYKTEIGLSGGTLTDIADRQKIVQPRFDKPVLQIKVARPDITMRKQWS</sequence>
<dbReference type="EMBL" id="LAZR01000393">
    <property type="protein sequence ID" value="KKN70963.1"/>
    <property type="molecule type" value="Genomic_DNA"/>
</dbReference>
<reference evidence="1" key="1">
    <citation type="journal article" date="2015" name="Nature">
        <title>Complex archaea that bridge the gap between prokaryotes and eukaryotes.</title>
        <authorList>
            <person name="Spang A."/>
            <person name="Saw J.H."/>
            <person name="Jorgensen S.L."/>
            <person name="Zaremba-Niedzwiedzka K."/>
            <person name="Martijn J."/>
            <person name="Lind A.E."/>
            <person name="van Eijk R."/>
            <person name="Schleper C."/>
            <person name="Guy L."/>
            <person name="Ettema T.J."/>
        </authorList>
    </citation>
    <scope>NUCLEOTIDE SEQUENCE</scope>
</reference>
<name>A0A0F9VYY8_9ZZZZ</name>